<reference evidence="4" key="1">
    <citation type="submission" date="2016-10" db="EMBL/GenBank/DDBJ databases">
        <authorList>
            <person name="Benchimol M."/>
            <person name="Almeida L.G."/>
            <person name="Vasconcelos A.T."/>
            <person name="Perreira-Neves A."/>
            <person name="Rosa I.A."/>
            <person name="Tasca T."/>
            <person name="Bogo M.R."/>
            <person name="de Souza W."/>
        </authorList>
    </citation>
    <scope>NUCLEOTIDE SEQUENCE [LARGE SCALE GENOMIC DNA]</scope>
    <source>
        <strain evidence="4">K</strain>
    </source>
</reference>
<dbReference type="GO" id="GO:0016757">
    <property type="term" value="F:glycosyltransferase activity"/>
    <property type="evidence" value="ECO:0007669"/>
    <property type="project" value="InterPro"/>
</dbReference>
<keyword evidence="2" id="KW-0812">Transmembrane</keyword>
<evidence type="ECO:0000256" key="1">
    <source>
        <dbReference type="ARBA" id="ARBA00010271"/>
    </source>
</evidence>
<dbReference type="InterPro" id="IPR004263">
    <property type="entry name" value="Exostosin"/>
</dbReference>
<proteinExistence type="inferred from homology"/>
<feature type="transmembrane region" description="Helical" evidence="2">
    <location>
        <begin position="36"/>
        <end position="56"/>
    </location>
</feature>
<protein>
    <recommendedName>
        <fullName evidence="3">Exostosin GT47 domain-containing protein</fullName>
    </recommendedName>
</protein>
<gene>
    <name evidence="4" type="ORF">TRFO_17760</name>
</gene>
<evidence type="ECO:0000313" key="5">
    <source>
        <dbReference type="Proteomes" id="UP000179807"/>
    </source>
</evidence>
<comment type="similarity">
    <text evidence="1">Belongs to the glycosyltransferase 47 family.</text>
</comment>
<dbReference type="OrthoDB" id="1924787at2759"/>
<keyword evidence="2" id="KW-0472">Membrane</keyword>
<dbReference type="PANTHER" id="PTHR11062">
    <property type="entry name" value="EXOSTOSIN HEPARAN SULFATE GLYCOSYLTRANSFERASE -RELATED"/>
    <property type="match status" value="1"/>
</dbReference>
<evidence type="ECO:0000313" key="4">
    <source>
        <dbReference type="EMBL" id="OHT12396.1"/>
    </source>
</evidence>
<dbReference type="Pfam" id="PF03016">
    <property type="entry name" value="Exostosin_GT47"/>
    <property type="match status" value="1"/>
</dbReference>
<dbReference type="PANTHER" id="PTHR11062:SF281">
    <property type="entry name" value="EXOSTOSIN-LIKE 2"/>
    <property type="match status" value="1"/>
</dbReference>
<comment type="caution">
    <text evidence="4">The sequence shown here is derived from an EMBL/GenBank/DDBJ whole genome shotgun (WGS) entry which is preliminary data.</text>
</comment>
<keyword evidence="2" id="KW-1133">Transmembrane helix</keyword>
<dbReference type="GeneID" id="94834481"/>
<keyword evidence="5" id="KW-1185">Reference proteome</keyword>
<dbReference type="VEuPathDB" id="TrichDB:TRFO_17760"/>
<dbReference type="Proteomes" id="UP000179807">
    <property type="component" value="Unassembled WGS sequence"/>
</dbReference>
<accession>A0A1J4KRF7</accession>
<name>A0A1J4KRF7_9EUKA</name>
<evidence type="ECO:0000256" key="2">
    <source>
        <dbReference type="SAM" id="Phobius"/>
    </source>
</evidence>
<dbReference type="RefSeq" id="XP_068365532.1">
    <property type="nucleotide sequence ID" value="XM_068499777.1"/>
</dbReference>
<dbReference type="EMBL" id="MLAK01000564">
    <property type="protein sequence ID" value="OHT12396.1"/>
    <property type="molecule type" value="Genomic_DNA"/>
</dbReference>
<sequence>MSEGEPTAKVLGQPSTSQIESGIANQKLLVNKMNPYLLIFCIPIIAFLLIYPPYFVPLDDYAILETPQVLTNHYYLFESKLPPIKIYAYNITEPDQKDVVTKMFGSNPPRADRMSSQSNEIIIRHSVQKSSFRHFDAETADIFYCPFYLSISAMMQRGSASRVFNRYYNELLRKAGPWRDRYDGIDHSVVQMSPAYQYRAPINSYLVGSIGLMATMSNIPFDIPPRDAWHYTQYFHGSNALIFNETENQRDTSVFFLGPLSSIHWRPHGSIVRRALIPHLKNITNSFSLIVEKHETSSASLEASMHEKMRNSEICLEPEWDSPTSRSLTDAVLSFCVPLVYSNEAMFPFEGIFIDYTKILLQRHSEAHETLNPSIMMMNDRKLAAMRRGLRQVGQLWSDNKNFEIVPNQAIWGWYWMQFIQNSIMVASKRHFPSLLVSAYQKDIESNG</sequence>
<organism evidence="4 5">
    <name type="scientific">Tritrichomonas foetus</name>
    <dbReference type="NCBI Taxonomy" id="1144522"/>
    <lineage>
        <taxon>Eukaryota</taxon>
        <taxon>Metamonada</taxon>
        <taxon>Parabasalia</taxon>
        <taxon>Tritrichomonadida</taxon>
        <taxon>Tritrichomonadidae</taxon>
        <taxon>Tritrichomonas</taxon>
    </lineage>
</organism>
<dbReference type="AlphaFoldDB" id="A0A1J4KRF7"/>
<feature type="domain" description="Exostosin GT47" evidence="3">
    <location>
        <begin position="82"/>
        <end position="359"/>
    </location>
</feature>
<dbReference type="InterPro" id="IPR040911">
    <property type="entry name" value="Exostosin_GT47"/>
</dbReference>
<evidence type="ECO:0000259" key="3">
    <source>
        <dbReference type="Pfam" id="PF03016"/>
    </source>
</evidence>